<sequence length="70" mass="6924">MSVGVVGLLVVRPPAGGQKLTYSGSASGAVRLPVDVLRLIALALLLLIASGTPAPPPPPPAAFLLKLSSA</sequence>
<proteinExistence type="predicted"/>
<reference evidence="1" key="1">
    <citation type="submission" date="2018-01" db="EMBL/GenBank/DDBJ databases">
        <title>An insight into the sialome of Amazonian anophelines.</title>
        <authorList>
            <person name="Ribeiro J.M."/>
            <person name="Scarpassa V."/>
            <person name="Calvo E."/>
        </authorList>
    </citation>
    <scope>NUCLEOTIDE SEQUENCE</scope>
    <source>
        <tissue evidence="1">Salivary glands</tissue>
    </source>
</reference>
<organism evidence="1">
    <name type="scientific">Anopheles triannulatus</name>
    <dbReference type="NCBI Taxonomy" id="58253"/>
    <lineage>
        <taxon>Eukaryota</taxon>
        <taxon>Metazoa</taxon>
        <taxon>Ecdysozoa</taxon>
        <taxon>Arthropoda</taxon>
        <taxon>Hexapoda</taxon>
        <taxon>Insecta</taxon>
        <taxon>Pterygota</taxon>
        <taxon>Neoptera</taxon>
        <taxon>Endopterygota</taxon>
        <taxon>Diptera</taxon>
        <taxon>Nematocera</taxon>
        <taxon>Culicoidea</taxon>
        <taxon>Culicidae</taxon>
        <taxon>Anophelinae</taxon>
        <taxon>Anopheles</taxon>
    </lineage>
</organism>
<name>A0A2M4B180_9DIPT</name>
<dbReference type="EMBL" id="GGFK01013490">
    <property type="protein sequence ID" value="MBW46811.1"/>
    <property type="molecule type" value="Transcribed_RNA"/>
</dbReference>
<dbReference type="AlphaFoldDB" id="A0A2M4B180"/>
<evidence type="ECO:0000313" key="1">
    <source>
        <dbReference type="EMBL" id="MBW46811.1"/>
    </source>
</evidence>
<protein>
    <submittedName>
        <fullName evidence="1">Putative secreted protein</fullName>
    </submittedName>
</protein>
<accession>A0A2M4B180</accession>